<keyword evidence="2 5" id="KW-0732">Signal</keyword>
<evidence type="ECO:0000313" key="7">
    <source>
        <dbReference type="EMBL" id="RNF85952.1"/>
    </source>
</evidence>
<dbReference type="SUPFAM" id="SSF52266">
    <property type="entry name" value="SGNH hydrolase"/>
    <property type="match status" value="1"/>
</dbReference>
<feature type="domain" description="Autotransporter" evidence="6">
    <location>
        <begin position="337"/>
        <end position="612"/>
    </location>
</feature>
<evidence type="ECO:0000256" key="5">
    <source>
        <dbReference type="SAM" id="SignalP"/>
    </source>
</evidence>
<evidence type="ECO:0000259" key="6">
    <source>
        <dbReference type="PROSITE" id="PS51208"/>
    </source>
</evidence>
<evidence type="ECO:0000256" key="4">
    <source>
        <dbReference type="PIRSR" id="PIRSR037375-1"/>
    </source>
</evidence>
<dbReference type="Proteomes" id="UP000267049">
    <property type="component" value="Unassembled WGS sequence"/>
</dbReference>
<dbReference type="SUPFAM" id="SSF103515">
    <property type="entry name" value="Autotransporter"/>
    <property type="match status" value="1"/>
</dbReference>
<dbReference type="CDD" id="cd01847">
    <property type="entry name" value="Triacylglycerol_lipase_like"/>
    <property type="match status" value="1"/>
</dbReference>
<reference evidence="7 8" key="1">
    <citation type="submission" date="2018-11" db="EMBL/GenBank/DDBJ databases">
        <title>Lysobacter cryohumiis sp. nov., isolated from soil in the Tianshan Mountains, Xinjiang, China.</title>
        <authorList>
            <person name="Luo Y."/>
            <person name="Sheng H."/>
        </authorList>
    </citation>
    <scope>NUCLEOTIDE SEQUENCE [LARGE SCALE GENOMIC DNA]</scope>
    <source>
        <strain evidence="7 8">ZS60</strain>
    </source>
</reference>
<evidence type="ECO:0000256" key="3">
    <source>
        <dbReference type="ARBA" id="ARBA00022801"/>
    </source>
</evidence>
<dbReference type="GO" id="GO:0019867">
    <property type="term" value="C:outer membrane"/>
    <property type="evidence" value="ECO:0007669"/>
    <property type="project" value="InterPro"/>
</dbReference>
<dbReference type="InterPro" id="IPR001087">
    <property type="entry name" value="GDSL"/>
</dbReference>
<keyword evidence="3" id="KW-0378">Hydrolase</keyword>
<name>A0A3M8T5D5_9GAMM</name>
<protein>
    <submittedName>
        <fullName evidence="7">Autotransporter domain-containing protein</fullName>
    </submittedName>
</protein>
<feature type="active site" evidence="4">
    <location>
        <position position="285"/>
    </location>
</feature>
<dbReference type="GO" id="GO:0016788">
    <property type="term" value="F:hydrolase activity, acting on ester bonds"/>
    <property type="evidence" value="ECO:0007669"/>
    <property type="project" value="InterPro"/>
</dbReference>
<proteinExistence type="inferred from homology"/>
<feature type="active site" description="Nucleophile" evidence="4">
    <location>
        <position position="33"/>
    </location>
</feature>
<evidence type="ECO:0000313" key="8">
    <source>
        <dbReference type="Proteomes" id="UP000267049"/>
    </source>
</evidence>
<dbReference type="EMBL" id="RIBS01000001">
    <property type="protein sequence ID" value="RNF85952.1"/>
    <property type="molecule type" value="Genomic_DNA"/>
</dbReference>
<dbReference type="Pfam" id="PF03797">
    <property type="entry name" value="Autotransporter"/>
    <property type="match status" value="1"/>
</dbReference>
<dbReference type="InterPro" id="IPR036514">
    <property type="entry name" value="SGNH_hydro_sf"/>
</dbReference>
<sequence>MKAVRTALAAALALAAAPAFAQTFSQTVFFGDSLTDSGFYRPFLIEQAGPSAALGGRFTTNPGLVWSEYLADFYGTGANSAWGLTSQGIVNADGTNYAAGGARITLPPGFPPTPPTQFAPSMSQQISAYLARTGGRADRNALYTVWGGANDLFFHINPTPFQTTQAQFLGAATEQVGLVARLNNAGARYILVPTMPDVGRTPFGLSQGPAGSAGITALVEAYNATLFGGIRQQNLRVIPLDTFHLIREIAATPSQFGFVNVTNPACGTTPSLVCTSTGSGYAFADGVHPSSEAHKVIADYAVSIMEAPRQLAVLPNSAAMVGRSRADRVSMHINGKPAGDGTRWWSDLRGDFQRYGHGDNYDGVGPSLTGGVDWTRGNLVFGAFGGYGRQSLDWGRRSGGFDQSDLSIGGFVGWYGEGGAWANGQASYSRLDYDIDRKVQLGQGSRTHNGDTDGDNITLAMSAGWEFGEGALRHGPVVSVVSQNIQIDGFAESDPSLSTSLAYSEQEYDSLLASVGWEASWAGNDHVKPYARATVDREFEDAPEESFARLQSMPGLAPYAVPGQKFDQRYGTLVLGVQTKLFGLDANLGTSVTVGQEGGNNTTVFASFGAGF</sequence>
<dbReference type="Gene3D" id="3.40.50.1110">
    <property type="entry name" value="SGNH hydrolase"/>
    <property type="match status" value="1"/>
</dbReference>
<dbReference type="InterPro" id="IPR006315">
    <property type="entry name" value="OM_autotransptr_brl_dom"/>
</dbReference>
<feature type="active site" evidence="4">
    <location>
        <position position="288"/>
    </location>
</feature>
<dbReference type="InterPro" id="IPR005546">
    <property type="entry name" value="Autotransporte_beta"/>
</dbReference>
<feature type="chain" id="PRO_5018275617" evidence="5">
    <location>
        <begin position="22"/>
        <end position="612"/>
    </location>
</feature>
<organism evidence="7 8">
    <name type="scientific">Montanilutibacter psychrotolerans</name>
    <dbReference type="NCBI Taxonomy" id="1327343"/>
    <lineage>
        <taxon>Bacteria</taxon>
        <taxon>Pseudomonadati</taxon>
        <taxon>Pseudomonadota</taxon>
        <taxon>Gammaproteobacteria</taxon>
        <taxon>Lysobacterales</taxon>
        <taxon>Lysobacteraceae</taxon>
        <taxon>Montanilutibacter</taxon>
    </lineage>
</organism>
<dbReference type="InterPro" id="IPR036709">
    <property type="entry name" value="Autotransporte_beta_dom_sf"/>
</dbReference>
<evidence type="ECO:0000256" key="1">
    <source>
        <dbReference type="ARBA" id="ARBA00008668"/>
    </source>
</evidence>
<dbReference type="Pfam" id="PF00657">
    <property type="entry name" value="Lipase_GDSL"/>
    <property type="match status" value="1"/>
</dbReference>
<gene>
    <name evidence="7" type="ORF">EER27_00470</name>
</gene>
<dbReference type="NCBIfam" id="TIGR01414">
    <property type="entry name" value="autotrans_barl"/>
    <property type="match status" value="1"/>
</dbReference>
<dbReference type="RefSeq" id="WP_123086074.1">
    <property type="nucleotide sequence ID" value="NZ_RIBS01000001.1"/>
</dbReference>
<evidence type="ECO:0000256" key="2">
    <source>
        <dbReference type="ARBA" id="ARBA00022729"/>
    </source>
</evidence>
<dbReference type="AlphaFoldDB" id="A0A3M8T5D5"/>
<comment type="similarity">
    <text evidence="1">Belongs to the 'GDSL' lipolytic enzyme family.</text>
</comment>
<dbReference type="PANTHER" id="PTHR45648:SF22">
    <property type="entry name" value="GDSL LIPASE_ACYLHYDROLASE FAMILY PROTEIN (AFU_ORTHOLOGUE AFUA_4G14700)"/>
    <property type="match status" value="1"/>
</dbReference>
<dbReference type="InterPro" id="IPR017186">
    <property type="entry name" value="Lipase_autotranspt_EstA"/>
</dbReference>
<keyword evidence="8" id="KW-1185">Reference proteome</keyword>
<dbReference type="InterPro" id="IPR051058">
    <property type="entry name" value="GDSL_Est/Lipase"/>
</dbReference>
<feature type="signal peptide" evidence="5">
    <location>
        <begin position="1"/>
        <end position="21"/>
    </location>
</feature>
<dbReference type="Gene3D" id="2.40.128.130">
    <property type="entry name" value="Autotransporter beta-domain"/>
    <property type="match status" value="1"/>
</dbReference>
<dbReference type="OrthoDB" id="5292073at2"/>
<dbReference type="PIRSF" id="PIRSF037375">
    <property type="entry name" value="Autotrns_EstA"/>
    <property type="match status" value="1"/>
</dbReference>
<dbReference type="PROSITE" id="PS51208">
    <property type="entry name" value="AUTOTRANSPORTER"/>
    <property type="match status" value="1"/>
</dbReference>
<accession>A0A3M8T5D5</accession>
<dbReference type="PANTHER" id="PTHR45648">
    <property type="entry name" value="GDSL LIPASE/ACYLHYDROLASE FAMILY PROTEIN (AFU_ORTHOLOGUE AFUA_4G14700)"/>
    <property type="match status" value="1"/>
</dbReference>
<dbReference type="SMART" id="SM00869">
    <property type="entry name" value="Autotransporter"/>
    <property type="match status" value="1"/>
</dbReference>
<comment type="caution">
    <text evidence="7">The sequence shown here is derived from an EMBL/GenBank/DDBJ whole genome shotgun (WGS) entry which is preliminary data.</text>
</comment>